<feature type="transmembrane region" description="Helical" evidence="5">
    <location>
        <begin position="268"/>
        <end position="287"/>
    </location>
</feature>
<dbReference type="PROSITE" id="PS50801">
    <property type="entry name" value="STAS"/>
    <property type="match status" value="1"/>
</dbReference>
<feature type="transmembrane region" description="Helical" evidence="5">
    <location>
        <begin position="62"/>
        <end position="78"/>
    </location>
</feature>
<evidence type="ECO:0000256" key="3">
    <source>
        <dbReference type="ARBA" id="ARBA00022989"/>
    </source>
</evidence>
<evidence type="ECO:0000313" key="8">
    <source>
        <dbReference type="Proteomes" id="UP000288178"/>
    </source>
</evidence>
<dbReference type="InterPro" id="IPR001902">
    <property type="entry name" value="SLC26A/SulP_fam"/>
</dbReference>
<feature type="transmembrane region" description="Helical" evidence="5">
    <location>
        <begin position="181"/>
        <end position="206"/>
    </location>
</feature>
<dbReference type="SUPFAM" id="SSF52091">
    <property type="entry name" value="SpoIIaa-like"/>
    <property type="match status" value="1"/>
</dbReference>
<dbReference type="CDD" id="cd07042">
    <property type="entry name" value="STAS_SulP_like_sulfate_transporter"/>
    <property type="match status" value="1"/>
</dbReference>
<dbReference type="NCBIfam" id="TIGR00815">
    <property type="entry name" value="sulP"/>
    <property type="match status" value="1"/>
</dbReference>
<feature type="transmembrane region" description="Helical" evidence="5">
    <location>
        <begin position="341"/>
        <end position="358"/>
    </location>
</feature>
<evidence type="ECO:0000256" key="4">
    <source>
        <dbReference type="ARBA" id="ARBA00023136"/>
    </source>
</evidence>
<feature type="transmembrane region" description="Helical" evidence="5">
    <location>
        <begin position="140"/>
        <end position="161"/>
    </location>
</feature>
<gene>
    <name evidence="7" type="ORF">ENE75_13710</name>
</gene>
<dbReference type="Pfam" id="PF00916">
    <property type="entry name" value="Sulfate_transp"/>
    <property type="match status" value="1"/>
</dbReference>
<keyword evidence="8" id="KW-1185">Reference proteome</keyword>
<feature type="domain" description="STAS" evidence="6">
    <location>
        <begin position="452"/>
        <end position="566"/>
    </location>
</feature>
<comment type="caution">
    <text evidence="7">The sequence shown here is derived from an EMBL/GenBank/DDBJ whole genome shotgun (WGS) entry which is preliminary data.</text>
</comment>
<reference evidence="7 8" key="1">
    <citation type="submission" date="2019-01" db="EMBL/GenBank/DDBJ databases">
        <authorList>
            <person name="Chen W.-M."/>
        </authorList>
    </citation>
    <scope>NUCLEOTIDE SEQUENCE [LARGE SCALE GENOMIC DNA]</scope>
    <source>
        <strain evidence="7 8">ICH-3</strain>
    </source>
</reference>
<dbReference type="InterPro" id="IPR036513">
    <property type="entry name" value="STAS_dom_sf"/>
</dbReference>
<dbReference type="OrthoDB" id="9177189at2"/>
<dbReference type="GO" id="GO:0016020">
    <property type="term" value="C:membrane"/>
    <property type="evidence" value="ECO:0007669"/>
    <property type="project" value="UniProtKB-SubCell"/>
</dbReference>
<name>A0A437JUF8_9BURK</name>
<organism evidence="7 8">
    <name type="scientific">Rubrivivax albus</name>
    <dbReference type="NCBI Taxonomy" id="2499835"/>
    <lineage>
        <taxon>Bacteria</taxon>
        <taxon>Pseudomonadati</taxon>
        <taxon>Pseudomonadota</taxon>
        <taxon>Betaproteobacteria</taxon>
        <taxon>Burkholderiales</taxon>
        <taxon>Sphaerotilaceae</taxon>
        <taxon>Rubrivivax</taxon>
    </lineage>
</organism>
<dbReference type="PANTHER" id="PTHR11814">
    <property type="entry name" value="SULFATE TRANSPORTER"/>
    <property type="match status" value="1"/>
</dbReference>
<evidence type="ECO:0000259" key="6">
    <source>
        <dbReference type="PROSITE" id="PS50801"/>
    </source>
</evidence>
<dbReference type="Pfam" id="PF01740">
    <property type="entry name" value="STAS"/>
    <property type="match status" value="1"/>
</dbReference>
<evidence type="ECO:0000256" key="1">
    <source>
        <dbReference type="ARBA" id="ARBA00004141"/>
    </source>
</evidence>
<keyword evidence="2 5" id="KW-0812">Transmembrane</keyword>
<protein>
    <submittedName>
        <fullName evidence="7">SulP family inorganic anion transporter</fullName>
    </submittedName>
</protein>
<evidence type="ECO:0000313" key="7">
    <source>
        <dbReference type="EMBL" id="RVT50861.1"/>
    </source>
</evidence>
<dbReference type="InterPro" id="IPR002645">
    <property type="entry name" value="STAS_dom"/>
</dbReference>
<feature type="transmembrane region" description="Helical" evidence="5">
    <location>
        <begin position="395"/>
        <end position="428"/>
    </location>
</feature>
<accession>A0A437JUF8</accession>
<dbReference type="Gene3D" id="3.30.750.24">
    <property type="entry name" value="STAS domain"/>
    <property type="match status" value="1"/>
</dbReference>
<dbReference type="InterPro" id="IPR011547">
    <property type="entry name" value="SLC26A/SulP_dom"/>
</dbReference>
<proteinExistence type="predicted"/>
<dbReference type="GO" id="GO:0055085">
    <property type="term" value="P:transmembrane transport"/>
    <property type="evidence" value="ECO:0007669"/>
    <property type="project" value="InterPro"/>
</dbReference>
<comment type="subcellular location">
    <subcellularLocation>
        <location evidence="1">Membrane</location>
        <topology evidence="1">Multi-pass membrane protein</topology>
    </subcellularLocation>
</comment>
<feature type="transmembrane region" description="Helical" evidence="5">
    <location>
        <begin position="83"/>
        <end position="103"/>
    </location>
</feature>
<dbReference type="Proteomes" id="UP000288178">
    <property type="component" value="Unassembled WGS sequence"/>
</dbReference>
<keyword evidence="4 5" id="KW-0472">Membrane</keyword>
<evidence type="ECO:0000256" key="5">
    <source>
        <dbReference type="SAM" id="Phobius"/>
    </source>
</evidence>
<sequence>MRPLFQPLNHPLARRLLPFLAWRQRLTRENLKADLGAGLTGALILVPQGVAFATIAGMPPQYGMYAAMVPVIIAALWGSSWHLVSGPTTAISIVVFATLSPLAEPGSERFVQLALTLAFLMGLINLALGLMRLGALMNFVSHTVIVGFTTGAAVLIAASQLKNFFGLPIPRGANLFEALEILVAQAASINPWVTAVAVFTLVISVVARKRLPRVPHMITAMVAGSLLAALLNWIFGVERTGIDSIGALPRGLPPLSAPDLSIQTVREVLPIAIAVAVLSLTEAMSIARALAARTEQRLDANQEFIGQGLSNIAGAFFSGYPSSGSFNRSGLNLASGGRTPMAAVFSAIGLLLILQFVAPLVAFLPLPAMAGVLFLVAWGLIDVHEIREILRSQRAEATVLVTTFAATLLMPLEFAIYVGVLLSLLLYLNRTSRPQIEDVKRSTEPGHYHFTNDTDLPDCPQLKILRVNGSLFFGAVDHVQQTLHEVDEREPLQKHLLLVCPGVNFVDLSGGRMLAQEARRRRTMDGDLYVFNLKAQGREELRQSGVEAELGVDHFFPMGSDPLGAIVPRLDPTICAGCTRRIFHCCPPRREGPAM</sequence>
<evidence type="ECO:0000256" key="2">
    <source>
        <dbReference type="ARBA" id="ARBA00022692"/>
    </source>
</evidence>
<feature type="transmembrane region" description="Helical" evidence="5">
    <location>
        <begin position="109"/>
        <end position="128"/>
    </location>
</feature>
<dbReference type="EMBL" id="SACT01000004">
    <property type="protein sequence ID" value="RVT50861.1"/>
    <property type="molecule type" value="Genomic_DNA"/>
</dbReference>
<feature type="transmembrane region" description="Helical" evidence="5">
    <location>
        <begin position="35"/>
        <end position="56"/>
    </location>
</feature>
<dbReference type="AlphaFoldDB" id="A0A437JUF8"/>
<feature type="transmembrane region" description="Helical" evidence="5">
    <location>
        <begin position="218"/>
        <end position="235"/>
    </location>
</feature>
<keyword evidence="3 5" id="KW-1133">Transmembrane helix</keyword>